<gene>
    <name evidence="2" type="ORF">B0T23DRAFT_172104</name>
</gene>
<dbReference type="Proteomes" id="UP001285908">
    <property type="component" value="Unassembled WGS sequence"/>
</dbReference>
<feature type="region of interest" description="Disordered" evidence="1">
    <location>
        <begin position="1"/>
        <end position="33"/>
    </location>
</feature>
<protein>
    <submittedName>
        <fullName evidence="2">Uncharacterized protein</fullName>
    </submittedName>
</protein>
<sequence length="212" mass="23701">MPASVVGRLTTKTSPPSRKQAQALASPTPWIHPESRHCPPLPRQIAPQGTRGWRPRVLCLPYRSHKLPLYTVELVTESILLSPIDHGSSWDGSRPAINSLRTGYRTYAAWHALDRAVKSRVFLARPFPHSGDRWMSTQLLLLDPTECVPRKLAPTIRPGSQEECRELLCDWSPSPVGGVLQSPQGIIVQLQAFSYPANVTPVTGIYRSLYFY</sequence>
<organism evidence="2 3">
    <name type="scientific">Neurospora hispaniola</name>
    <dbReference type="NCBI Taxonomy" id="588809"/>
    <lineage>
        <taxon>Eukaryota</taxon>
        <taxon>Fungi</taxon>
        <taxon>Dikarya</taxon>
        <taxon>Ascomycota</taxon>
        <taxon>Pezizomycotina</taxon>
        <taxon>Sordariomycetes</taxon>
        <taxon>Sordariomycetidae</taxon>
        <taxon>Sordariales</taxon>
        <taxon>Sordariaceae</taxon>
        <taxon>Neurospora</taxon>
    </lineage>
</organism>
<comment type="caution">
    <text evidence="2">The sequence shown here is derived from an EMBL/GenBank/DDBJ whole genome shotgun (WGS) entry which is preliminary data.</text>
</comment>
<evidence type="ECO:0000313" key="2">
    <source>
        <dbReference type="EMBL" id="KAK3490871.1"/>
    </source>
</evidence>
<dbReference type="AlphaFoldDB" id="A0AAJ0I6H0"/>
<evidence type="ECO:0000313" key="3">
    <source>
        <dbReference type="Proteomes" id="UP001285908"/>
    </source>
</evidence>
<name>A0AAJ0I6H0_9PEZI</name>
<accession>A0AAJ0I6H0</accession>
<dbReference type="RefSeq" id="XP_062692054.1">
    <property type="nucleotide sequence ID" value="XM_062832930.1"/>
</dbReference>
<dbReference type="GeneID" id="87870552"/>
<feature type="compositionally biased region" description="Polar residues" evidence="1">
    <location>
        <begin position="10"/>
        <end position="25"/>
    </location>
</feature>
<keyword evidence="3" id="KW-1185">Reference proteome</keyword>
<proteinExistence type="predicted"/>
<reference evidence="2 3" key="1">
    <citation type="journal article" date="2023" name="Mol. Phylogenet. Evol.">
        <title>Genome-scale phylogeny and comparative genomics of the fungal order Sordariales.</title>
        <authorList>
            <person name="Hensen N."/>
            <person name="Bonometti L."/>
            <person name="Westerberg I."/>
            <person name="Brannstrom I.O."/>
            <person name="Guillou S."/>
            <person name="Cros-Aarteil S."/>
            <person name="Calhoun S."/>
            <person name="Haridas S."/>
            <person name="Kuo A."/>
            <person name="Mondo S."/>
            <person name="Pangilinan J."/>
            <person name="Riley R."/>
            <person name="LaButti K."/>
            <person name="Andreopoulos B."/>
            <person name="Lipzen A."/>
            <person name="Chen C."/>
            <person name="Yan M."/>
            <person name="Daum C."/>
            <person name="Ng V."/>
            <person name="Clum A."/>
            <person name="Steindorff A."/>
            <person name="Ohm R.A."/>
            <person name="Martin F."/>
            <person name="Silar P."/>
            <person name="Natvig D.O."/>
            <person name="Lalanne C."/>
            <person name="Gautier V."/>
            <person name="Ament-Velasquez S.L."/>
            <person name="Kruys A."/>
            <person name="Hutchinson M.I."/>
            <person name="Powell A.J."/>
            <person name="Barry K."/>
            <person name="Miller A.N."/>
            <person name="Grigoriev I.V."/>
            <person name="Debuchy R."/>
            <person name="Gladieux P."/>
            <person name="Hiltunen Thoren M."/>
            <person name="Johannesson H."/>
        </authorList>
    </citation>
    <scope>NUCLEOTIDE SEQUENCE [LARGE SCALE GENOMIC DNA]</scope>
    <source>
        <strain evidence="2 3">FGSC 10403</strain>
    </source>
</reference>
<dbReference type="EMBL" id="JAULSX010000005">
    <property type="protein sequence ID" value="KAK3490871.1"/>
    <property type="molecule type" value="Genomic_DNA"/>
</dbReference>
<evidence type="ECO:0000256" key="1">
    <source>
        <dbReference type="SAM" id="MobiDB-lite"/>
    </source>
</evidence>